<dbReference type="InterPro" id="IPR002477">
    <property type="entry name" value="Peptidoglycan-bd-like"/>
</dbReference>
<evidence type="ECO:0000313" key="3">
    <source>
        <dbReference type="EMBL" id="GHD42625.1"/>
    </source>
</evidence>
<feature type="domain" description="N-acetylmuramidase" evidence="2">
    <location>
        <begin position="30"/>
        <end position="196"/>
    </location>
</feature>
<dbReference type="InterPro" id="IPR036365">
    <property type="entry name" value="PGBD-like_sf"/>
</dbReference>
<gene>
    <name evidence="3" type="ORF">GCM10017083_07850</name>
</gene>
<organism evidence="3 4">
    <name type="scientific">Thalassobaculum fulvum</name>
    <dbReference type="NCBI Taxonomy" id="1633335"/>
    <lineage>
        <taxon>Bacteria</taxon>
        <taxon>Pseudomonadati</taxon>
        <taxon>Pseudomonadota</taxon>
        <taxon>Alphaproteobacteria</taxon>
        <taxon>Rhodospirillales</taxon>
        <taxon>Thalassobaculaceae</taxon>
        <taxon>Thalassobaculum</taxon>
    </lineage>
</organism>
<dbReference type="AlphaFoldDB" id="A0A919CNL0"/>
<evidence type="ECO:0008006" key="5">
    <source>
        <dbReference type="Google" id="ProtNLM"/>
    </source>
</evidence>
<feature type="domain" description="Peptidoglycan binding-like" evidence="1">
    <location>
        <begin position="207"/>
        <end position="256"/>
    </location>
</feature>
<evidence type="ECO:0000313" key="4">
    <source>
        <dbReference type="Proteomes" id="UP000630353"/>
    </source>
</evidence>
<protein>
    <recommendedName>
        <fullName evidence="5">DUF3380 domain-containing protein</fullName>
    </recommendedName>
</protein>
<dbReference type="Pfam" id="PF11860">
    <property type="entry name" value="Muramidase"/>
    <property type="match status" value="1"/>
</dbReference>
<evidence type="ECO:0000259" key="1">
    <source>
        <dbReference type="Pfam" id="PF01471"/>
    </source>
</evidence>
<dbReference type="InterPro" id="IPR024408">
    <property type="entry name" value="Muramidase"/>
</dbReference>
<dbReference type="RefSeq" id="WP_189987631.1">
    <property type="nucleotide sequence ID" value="NZ_BMZS01000002.1"/>
</dbReference>
<reference evidence="3" key="1">
    <citation type="journal article" date="2014" name="Int. J. Syst. Evol. Microbiol.">
        <title>Complete genome sequence of Corynebacterium casei LMG S-19264T (=DSM 44701T), isolated from a smear-ripened cheese.</title>
        <authorList>
            <consortium name="US DOE Joint Genome Institute (JGI-PGF)"/>
            <person name="Walter F."/>
            <person name="Albersmeier A."/>
            <person name="Kalinowski J."/>
            <person name="Ruckert C."/>
        </authorList>
    </citation>
    <scope>NUCLEOTIDE SEQUENCE</scope>
    <source>
        <strain evidence="3">KCTC 42651</strain>
    </source>
</reference>
<dbReference type="Gene3D" id="1.10.101.10">
    <property type="entry name" value="PGBD-like superfamily/PGBD"/>
    <property type="match status" value="1"/>
</dbReference>
<dbReference type="Pfam" id="PF01471">
    <property type="entry name" value="PG_binding_1"/>
    <property type="match status" value="1"/>
</dbReference>
<keyword evidence="4" id="KW-1185">Reference proteome</keyword>
<accession>A0A919CNL0</accession>
<name>A0A919CNL0_9PROT</name>
<dbReference type="Proteomes" id="UP000630353">
    <property type="component" value="Unassembled WGS sequence"/>
</dbReference>
<evidence type="ECO:0000259" key="2">
    <source>
        <dbReference type="Pfam" id="PF11860"/>
    </source>
</evidence>
<comment type="caution">
    <text evidence="3">The sequence shown here is derived from an EMBL/GenBank/DDBJ whole genome shotgun (WGS) entry which is preliminary data.</text>
</comment>
<reference evidence="3" key="2">
    <citation type="submission" date="2020-09" db="EMBL/GenBank/DDBJ databases">
        <authorList>
            <person name="Sun Q."/>
            <person name="Kim S."/>
        </authorList>
    </citation>
    <scope>NUCLEOTIDE SEQUENCE</scope>
    <source>
        <strain evidence="3">KCTC 42651</strain>
    </source>
</reference>
<sequence>MPDTDSEFKGQALPLKDSDFERAAARLGCEVAAIRAVAEVESGGRSGFLPDKRPKILFESRWFHKLTGGRYDASHGGISTPTWVRNYRGGAAEYQRLNEAIALDREAALKSTSWGMFQILGVNFAVAGFGDVQAYVTAQLVSEGAHLDAFAGFVTANRLDDELRDRRWSDFARGYNGPGYRQNRYDEKMADAYARYSGGAIAPTTLDVQRALNARGANLDTDGKTGPLTRAAIREFQRDAGLPITGVADPATLAALGLSHDHDPVATSARLNDV</sequence>
<dbReference type="SUPFAM" id="SSF47090">
    <property type="entry name" value="PGBD-like"/>
    <property type="match status" value="1"/>
</dbReference>
<proteinExistence type="predicted"/>
<dbReference type="InterPro" id="IPR036366">
    <property type="entry name" value="PGBDSf"/>
</dbReference>
<dbReference type="EMBL" id="BMZS01000002">
    <property type="protein sequence ID" value="GHD42625.1"/>
    <property type="molecule type" value="Genomic_DNA"/>
</dbReference>